<dbReference type="SUPFAM" id="SSF55961">
    <property type="entry name" value="Bet v1-like"/>
    <property type="match status" value="1"/>
</dbReference>
<dbReference type="Proteomes" id="UP001214043">
    <property type="component" value="Chromosome"/>
</dbReference>
<reference evidence="3" key="1">
    <citation type="submission" date="2023-02" db="EMBL/GenBank/DDBJ databases">
        <title>Genome sequence of Hyphococcus flavus.</title>
        <authorList>
            <person name="Rong J.-C."/>
            <person name="Zhao Q."/>
            <person name="Yi M."/>
            <person name="Wu J.-Y."/>
        </authorList>
    </citation>
    <scope>NUCLEOTIDE SEQUENCE</scope>
    <source>
        <strain evidence="3">MCCC 1K03223</strain>
    </source>
</reference>
<organism evidence="3 4">
    <name type="scientific">Hyphococcus flavus</name>
    <dbReference type="NCBI Taxonomy" id="1866326"/>
    <lineage>
        <taxon>Bacteria</taxon>
        <taxon>Pseudomonadati</taxon>
        <taxon>Pseudomonadota</taxon>
        <taxon>Alphaproteobacteria</taxon>
        <taxon>Parvularculales</taxon>
        <taxon>Parvularculaceae</taxon>
        <taxon>Hyphococcus</taxon>
    </lineage>
</organism>
<evidence type="ECO:0000259" key="2">
    <source>
        <dbReference type="Pfam" id="PF08327"/>
    </source>
</evidence>
<proteinExistence type="inferred from homology"/>
<dbReference type="InterPro" id="IPR023393">
    <property type="entry name" value="START-like_dom_sf"/>
</dbReference>
<sequence>MSEMRYAEKEIYRVFIAAPIDTVWSELVNTTKPRPFFWNGNWDTPDFAPGNPYRVSANNGKAVPVIGRILEMEPPNKLVTSFRLTNLPDPASRVTYLLEEKDSGTDFQLITENVLAGSKSEKSMADGSKFIVENFKSYVETGKVTFGAQMMLAMFSLMAPITPKSMSVENWPYDKAE</sequence>
<name>A0AAF0CEM0_9PROT</name>
<accession>A0AAF0CEM0</accession>
<keyword evidence="4" id="KW-1185">Reference proteome</keyword>
<protein>
    <submittedName>
        <fullName evidence="3">SRPBCC domain-containing protein</fullName>
    </submittedName>
</protein>
<evidence type="ECO:0000313" key="3">
    <source>
        <dbReference type="EMBL" id="WDI30419.1"/>
    </source>
</evidence>
<gene>
    <name evidence="3" type="ORF">PUV54_10660</name>
</gene>
<dbReference type="RefSeq" id="WP_274492221.1">
    <property type="nucleotide sequence ID" value="NZ_CP118166.1"/>
</dbReference>
<comment type="similarity">
    <text evidence="1">Belongs to the AHA1 family.</text>
</comment>
<dbReference type="Gene3D" id="3.30.530.20">
    <property type="match status" value="1"/>
</dbReference>
<dbReference type="EMBL" id="CP118166">
    <property type="protein sequence ID" value="WDI30419.1"/>
    <property type="molecule type" value="Genomic_DNA"/>
</dbReference>
<dbReference type="KEGG" id="hfl:PUV54_10660"/>
<evidence type="ECO:0000256" key="1">
    <source>
        <dbReference type="ARBA" id="ARBA00006817"/>
    </source>
</evidence>
<feature type="domain" description="Activator of Hsp90 ATPase homologue 1/2-like C-terminal" evidence="2">
    <location>
        <begin position="18"/>
        <end position="140"/>
    </location>
</feature>
<evidence type="ECO:0000313" key="4">
    <source>
        <dbReference type="Proteomes" id="UP001214043"/>
    </source>
</evidence>
<dbReference type="AlphaFoldDB" id="A0AAF0CEM0"/>
<dbReference type="Pfam" id="PF08327">
    <property type="entry name" value="AHSA1"/>
    <property type="match status" value="1"/>
</dbReference>
<dbReference type="InterPro" id="IPR013538">
    <property type="entry name" value="ASHA1/2-like_C"/>
</dbReference>